<evidence type="ECO:0000313" key="3">
    <source>
        <dbReference type="EMBL" id="RBP00726.1"/>
    </source>
</evidence>
<dbReference type="AlphaFoldDB" id="A0A366EFC7"/>
<evidence type="ECO:0000313" key="4">
    <source>
        <dbReference type="Proteomes" id="UP000252254"/>
    </source>
</evidence>
<comment type="caution">
    <text evidence="3">The sequence shown here is derived from an EMBL/GenBank/DDBJ whole genome shotgun (WGS) entry which is preliminary data.</text>
</comment>
<proteinExistence type="predicted"/>
<organism evidence="3 4">
    <name type="scientific">Paraliobacillus ryukyuensis</name>
    <dbReference type="NCBI Taxonomy" id="200904"/>
    <lineage>
        <taxon>Bacteria</taxon>
        <taxon>Bacillati</taxon>
        <taxon>Bacillota</taxon>
        <taxon>Bacilli</taxon>
        <taxon>Bacillales</taxon>
        <taxon>Bacillaceae</taxon>
        <taxon>Paraliobacillus</taxon>
    </lineage>
</organism>
<sequence length="160" mass="18200">MAIEHVIDSLKQLQQLHQNLLAISKDKTDVLKKGDIDGLQALLKQERKYVKAINQVEQARIDATKDWAKAQGLDPEEATATDMLKHMQDTETKNTLEELTTALANHLLELKQQEALNQQLTQQSLQFVQLSLDMISPTIENFNYGKQQQTNKRSVFDSKA</sequence>
<keyword evidence="1" id="KW-1005">Bacterial flagellum biogenesis</keyword>
<dbReference type="Proteomes" id="UP000252254">
    <property type="component" value="Unassembled WGS sequence"/>
</dbReference>
<protein>
    <submittedName>
        <fullName evidence="3">FlgN protein</fullName>
    </submittedName>
</protein>
<dbReference type="OrthoDB" id="2381500at2"/>
<dbReference type="GO" id="GO:0044780">
    <property type="term" value="P:bacterial-type flagellum assembly"/>
    <property type="evidence" value="ECO:0007669"/>
    <property type="project" value="InterPro"/>
</dbReference>
<dbReference type="Gene3D" id="1.20.58.300">
    <property type="entry name" value="FlgN-like"/>
    <property type="match status" value="1"/>
</dbReference>
<accession>A0A366EFC7</accession>
<dbReference type="Pfam" id="PF05130">
    <property type="entry name" value="FlgN"/>
    <property type="match status" value="1"/>
</dbReference>
<evidence type="ECO:0000256" key="2">
    <source>
        <dbReference type="SAM" id="Coils"/>
    </source>
</evidence>
<dbReference type="EMBL" id="QNRI01000002">
    <property type="protein sequence ID" value="RBP00726.1"/>
    <property type="molecule type" value="Genomic_DNA"/>
</dbReference>
<dbReference type="InterPro" id="IPR007809">
    <property type="entry name" value="FlgN-like"/>
</dbReference>
<dbReference type="RefSeq" id="WP_113867598.1">
    <property type="nucleotide sequence ID" value="NZ_BAABQN010000002.1"/>
</dbReference>
<dbReference type="SUPFAM" id="SSF140566">
    <property type="entry name" value="FlgN-like"/>
    <property type="match status" value="1"/>
</dbReference>
<feature type="coiled-coil region" evidence="2">
    <location>
        <begin position="96"/>
        <end position="123"/>
    </location>
</feature>
<gene>
    <name evidence="3" type="ORF">DES48_102494</name>
</gene>
<reference evidence="3 4" key="1">
    <citation type="submission" date="2018-06" db="EMBL/GenBank/DDBJ databases">
        <title>Genomic Encyclopedia of Type Strains, Phase IV (KMG-IV): sequencing the most valuable type-strain genomes for metagenomic binning, comparative biology and taxonomic classification.</title>
        <authorList>
            <person name="Goeker M."/>
        </authorList>
    </citation>
    <scope>NUCLEOTIDE SEQUENCE [LARGE SCALE GENOMIC DNA]</scope>
    <source>
        <strain evidence="3 4">DSM 15140</strain>
    </source>
</reference>
<dbReference type="InterPro" id="IPR036679">
    <property type="entry name" value="FlgN-like_sf"/>
</dbReference>
<keyword evidence="4" id="KW-1185">Reference proteome</keyword>
<dbReference type="STRING" id="200904.GCA_900168775_00753"/>
<name>A0A366EFC7_9BACI</name>
<keyword evidence="2" id="KW-0175">Coiled coil</keyword>
<evidence type="ECO:0000256" key="1">
    <source>
        <dbReference type="ARBA" id="ARBA00022795"/>
    </source>
</evidence>